<evidence type="ECO:0000256" key="6">
    <source>
        <dbReference type="ARBA" id="ARBA00022777"/>
    </source>
</evidence>
<keyword evidence="5" id="KW-0547">Nucleotide-binding</keyword>
<keyword evidence="6" id="KW-0418">Kinase</keyword>
<dbReference type="NCBIfam" id="NF002475">
    <property type="entry name" value="PRK01723.1"/>
    <property type="match status" value="1"/>
</dbReference>
<evidence type="ECO:0000256" key="5">
    <source>
        <dbReference type="ARBA" id="ARBA00022741"/>
    </source>
</evidence>
<evidence type="ECO:0000313" key="10">
    <source>
        <dbReference type="EMBL" id="SVC11947.1"/>
    </source>
</evidence>
<dbReference type="AlphaFoldDB" id="A0A382JLH8"/>
<comment type="subcellular location">
    <subcellularLocation>
        <location evidence="1">Cell inner membrane</location>
        <topology evidence="1">Peripheral membrane protein</topology>
        <orientation evidence="1">Cytoplasmic side</orientation>
    </subcellularLocation>
</comment>
<protein>
    <recommendedName>
        <fullName evidence="11">Protein kinase domain-containing protein</fullName>
    </recommendedName>
</protein>
<evidence type="ECO:0000256" key="2">
    <source>
        <dbReference type="ARBA" id="ARBA00022475"/>
    </source>
</evidence>
<evidence type="ECO:0000256" key="4">
    <source>
        <dbReference type="ARBA" id="ARBA00022679"/>
    </source>
</evidence>
<keyword evidence="9" id="KW-0472">Membrane</keyword>
<dbReference type="SUPFAM" id="SSF56112">
    <property type="entry name" value="Protein kinase-like (PK-like)"/>
    <property type="match status" value="1"/>
</dbReference>
<keyword evidence="7" id="KW-0067">ATP-binding</keyword>
<evidence type="ECO:0000256" key="7">
    <source>
        <dbReference type="ARBA" id="ARBA00022840"/>
    </source>
</evidence>
<dbReference type="GO" id="GO:0016301">
    <property type="term" value="F:kinase activity"/>
    <property type="evidence" value="ECO:0007669"/>
    <property type="project" value="UniProtKB-KW"/>
</dbReference>
<sequence>MTSQVTKINQSIILYDDRLMNEIDENIFQSDFWKTDKEAQPQSMGRGRVYFVKIQDQPCVLKHYNRGGLVAKLTLDKYLWMGEHNTRSFKEWRLLNDMVKKQLPVPTPVAARYVRNGICYRADIITREIPDIESLSDKLLGNSMTEQLWENIGECIAKFHNQGVFHMDLNIENIQINQDNQVFLLDFDKGKVSGRSKRLSDSNLMRLKRSLTKVTKMNQLAFPNSGWDICITKHHSEV</sequence>
<dbReference type="Pfam" id="PF06293">
    <property type="entry name" value="Kdo"/>
    <property type="match status" value="1"/>
</dbReference>
<evidence type="ECO:0000256" key="9">
    <source>
        <dbReference type="ARBA" id="ARBA00023136"/>
    </source>
</evidence>
<dbReference type="GO" id="GO:0009103">
    <property type="term" value="P:lipopolysaccharide biosynthetic process"/>
    <property type="evidence" value="ECO:0007669"/>
    <property type="project" value="UniProtKB-KW"/>
</dbReference>
<evidence type="ECO:0000256" key="8">
    <source>
        <dbReference type="ARBA" id="ARBA00022985"/>
    </source>
</evidence>
<organism evidence="10">
    <name type="scientific">marine metagenome</name>
    <dbReference type="NCBI Taxonomy" id="408172"/>
    <lineage>
        <taxon>unclassified sequences</taxon>
        <taxon>metagenomes</taxon>
        <taxon>ecological metagenomes</taxon>
    </lineage>
</organism>
<proteinExistence type="inferred from homology"/>
<keyword evidence="2" id="KW-1003">Cell membrane</keyword>
<reference evidence="10" key="1">
    <citation type="submission" date="2018-05" db="EMBL/GenBank/DDBJ databases">
        <authorList>
            <person name="Lanie J.A."/>
            <person name="Ng W.-L."/>
            <person name="Kazmierczak K.M."/>
            <person name="Andrzejewski T.M."/>
            <person name="Davidsen T.M."/>
            <person name="Wayne K.J."/>
            <person name="Tettelin H."/>
            <person name="Glass J.I."/>
            <person name="Rusch D."/>
            <person name="Podicherti R."/>
            <person name="Tsui H.-C.T."/>
            <person name="Winkler M.E."/>
        </authorList>
    </citation>
    <scope>NUCLEOTIDE SEQUENCE</scope>
</reference>
<evidence type="ECO:0008006" key="11">
    <source>
        <dbReference type="Google" id="ProtNLM"/>
    </source>
</evidence>
<name>A0A382JLH8_9ZZZZ</name>
<dbReference type="EMBL" id="UINC01074594">
    <property type="protein sequence ID" value="SVC11947.1"/>
    <property type="molecule type" value="Genomic_DNA"/>
</dbReference>
<gene>
    <name evidence="10" type="ORF">METZ01_LOCUS264801</name>
</gene>
<dbReference type="GO" id="GO:0016773">
    <property type="term" value="F:phosphotransferase activity, alcohol group as acceptor"/>
    <property type="evidence" value="ECO:0007669"/>
    <property type="project" value="InterPro"/>
</dbReference>
<dbReference type="InterPro" id="IPR022826">
    <property type="entry name" value="KDO_kinase"/>
</dbReference>
<dbReference type="GO" id="GO:0005886">
    <property type="term" value="C:plasma membrane"/>
    <property type="evidence" value="ECO:0007669"/>
    <property type="project" value="UniProtKB-SubCell"/>
</dbReference>
<dbReference type="Gene3D" id="1.10.510.10">
    <property type="entry name" value="Transferase(Phosphotransferase) domain 1"/>
    <property type="match status" value="1"/>
</dbReference>
<keyword evidence="4" id="KW-0808">Transferase</keyword>
<keyword evidence="8" id="KW-0448">Lipopolysaccharide biosynthesis</keyword>
<dbReference type="HAMAP" id="MF_00521">
    <property type="entry name" value="KDO_kinase"/>
    <property type="match status" value="1"/>
</dbReference>
<dbReference type="GO" id="GO:0005524">
    <property type="term" value="F:ATP binding"/>
    <property type="evidence" value="ECO:0007669"/>
    <property type="project" value="UniProtKB-KW"/>
</dbReference>
<keyword evidence="3" id="KW-0997">Cell inner membrane</keyword>
<dbReference type="InterPro" id="IPR011009">
    <property type="entry name" value="Kinase-like_dom_sf"/>
</dbReference>
<accession>A0A382JLH8</accession>
<evidence type="ECO:0000256" key="3">
    <source>
        <dbReference type="ARBA" id="ARBA00022519"/>
    </source>
</evidence>
<evidence type="ECO:0000256" key="1">
    <source>
        <dbReference type="ARBA" id="ARBA00004515"/>
    </source>
</evidence>